<comment type="caution">
    <text evidence="4">The sequence shown here is derived from an EMBL/GenBank/DDBJ whole genome shotgun (WGS) entry which is preliminary data.</text>
</comment>
<dbReference type="PANTHER" id="PTHR42208:SF1">
    <property type="entry name" value="HEAVY METAL TRANSPORTER"/>
    <property type="match status" value="1"/>
</dbReference>
<feature type="transmembrane region" description="Helical" evidence="1">
    <location>
        <begin position="129"/>
        <end position="149"/>
    </location>
</feature>
<reference evidence="4 5" key="1">
    <citation type="journal article" date="2015" name="Nature">
        <title>rRNA introns, odd ribosomes, and small enigmatic genomes across a large radiation of phyla.</title>
        <authorList>
            <person name="Brown C.T."/>
            <person name="Hug L.A."/>
            <person name="Thomas B.C."/>
            <person name="Sharon I."/>
            <person name="Castelle C.J."/>
            <person name="Singh A."/>
            <person name="Wilkins M.J."/>
            <person name="Williams K.H."/>
            <person name="Banfield J.F."/>
        </authorList>
    </citation>
    <scope>NUCLEOTIDE SEQUENCE [LARGE SCALE GENOMIC DNA]</scope>
</reference>
<dbReference type="InterPro" id="IPR028096">
    <property type="entry name" value="EfeO_Cupredoxin"/>
</dbReference>
<feature type="domain" description="Urease accessory protein UreH-like transmembrane" evidence="2">
    <location>
        <begin position="6"/>
        <end position="209"/>
    </location>
</feature>
<feature type="transmembrane region" description="Helical" evidence="1">
    <location>
        <begin position="192"/>
        <end position="212"/>
    </location>
</feature>
<organism evidence="4 5">
    <name type="scientific">Candidatus Gottesmanbacteria bacterium GW2011_GWB1_43_11</name>
    <dbReference type="NCBI Taxonomy" id="1618446"/>
    <lineage>
        <taxon>Bacteria</taxon>
        <taxon>Candidatus Gottesmaniibacteriota</taxon>
    </lineage>
</organism>
<dbReference type="SUPFAM" id="SSF49503">
    <property type="entry name" value="Cupredoxins"/>
    <property type="match status" value="1"/>
</dbReference>
<dbReference type="Pfam" id="PF13473">
    <property type="entry name" value="Cupredoxin_1"/>
    <property type="match status" value="1"/>
</dbReference>
<keyword evidence="1" id="KW-0472">Membrane</keyword>
<dbReference type="PANTHER" id="PTHR42208">
    <property type="entry name" value="HEAVY METAL TRANSPORTER-RELATED"/>
    <property type="match status" value="1"/>
</dbReference>
<name>A0A0G1CLY6_9BACT</name>
<keyword evidence="1" id="KW-1133">Transmembrane helix</keyword>
<feature type="transmembrane region" description="Helical" evidence="1">
    <location>
        <begin position="81"/>
        <end position="99"/>
    </location>
</feature>
<dbReference type="EMBL" id="LCFD01000009">
    <property type="protein sequence ID" value="KKS86522.1"/>
    <property type="molecule type" value="Genomic_DNA"/>
</dbReference>
<dbReference type="Proteomes" id="UP000034050">
    <property type="component" value="Unassembled WGS sequence"/>
</dbReference>
<dbReference type="InterPro" id="IPR039447">
    <property type="entry name" value="UreH-like_TM_dom"/>
</dbReference>
<feature type="domain" description="EfeO-type cupredoxin-like" evidence="3">
    <location>
        <begin position="244"/>
        <end position="333"/>
    </location>
</feature>
<feature type="transmembrane region" description="Helical" evidence="1">
    <location>
        <begin position="161"/>
        <end position="186"/>
    </location>
</feature>
<evidence type="ECO:0000313" key="4">
    <source>
        <dbReference type="EMBL" id="KKS86522.1"/>
    </source>
</evidence>
<evidence type="ECO:0000256" key="1">
    <source>
        <dbReference type="SAM" id="Phobius"/>
    </source>
</evidence>
<protein>
    <submittedName>
        <fullName evidence="4">Putative membrane protein</fullName>
    </submittedName>
</protein>
<keyword evidence="1" id="KW-0812">Transmembrane</keyword>
<accession>A0A0G1CLY6</accession>
<dbReference type="Pfam" id="PF13386">
    <property type="entry name" value="DsbD_2"/>
    <property type="match status" value="1"/>
</dbReference>
<evidence type="ECO:0000259" key="2">
    <source>
        <dbReference type="Pfam" id="PF13386"/>
    </source>
</evidence>
<dbReference type="Gene3D" id="2.60.40.420">
    <property type="entry name" value="Cupredoxins - blue copper proteins"/>
    <property type="match status" value="1"/>
</dbReference>
<gene>
    <name evidence="4" type="ORF">UV61_C0009G0049</name>
</gene>
<evidence type="ECO:0000259" key="3">
    <source>
        <dbReference type="Pfam" id="PF13473"/>
    </source>
</evidence>
<proteinExistence type="predicted"/>
<dbReference type="AlphaFoldDB" id="A0A0G1CLY6"/>
<dbReference type="STRING" id="1618446.UV61_C0009G0049"/>
<dbReference type="InterPro" id="IPR008972">
    <property type="entry name" value="Cupredoxin"/>
</dbReference>
<feature type="transmembrane region" description="Helical" evidence="1">
    <location>
        <begin position="48"/>
        <end position="69"/>
    </location>
</feature>
<sequence length="336" mass="35799">MNLWLVFLTGLTTGGFTCLALQGGLLATAIAAQKSDTARGWKWTLLPTFIFLLAKVAAYTLIGFLLGLFGSVFQLSITAQMLMQFLVGIFMVATALRMLDVHPVFRRFVLTPPKAVFKFMRNNARSGSYFSPLILGLATVFLPCGTTQAMEIQAIGTANPFWGAATMLAFTLGTTPLFFVLGSLATKFSQTFAQYVYPVAATLVLILGIAALDNGLTLAGSPFTLKDFWVTATGAEANSVLGTATGNNEQQSATITVFATGYEPNRLQIKSGIPVSLNLVTKNTQGCTRAIVFPTLGIQKVLPETGATQVNLPALAMGKVPFSCSMGMFTGTIEVI</sequence>
<evidence type="ECO:0000313" key="5">
    <source>
        <dbReference type="Proteomes" id="UP000034050"/>
    </source>
</evidence>